<dbReference type="STRING" id="7222.B4J2M5"/>
<dbReference type="eggNOG" id="KOG0913">
    <property type="taxonomic scope" value="Eukaryota"/>
</dbReference>
<evidence type="ECO:0000256" key="2">
    <source>
        <dbReference type="ARBA" id="ARBA00022448"/>
    </source>
</evidence>
<evidence type="ECO:0000256" key="4">
    <source>
        <dbReference type="ARBA" id="ARBA00022824"/>
    </source>
</evidence>
<protein>
    <submittedName>
        <fullName evidence="10">GH16648</fullName>
    </submittedName>
</protein>
<feature type="transmembrane region" description="Helical" evidence="9">
    <location>
        <begin position="152"/>
        <end position="173"/>
    </location>
</feature>
<dbReference type="PANTHER" id="PTHR46107:SF3">
    <property type="entry name" value="THIOREDOXIN DOMAIN-CONTAINING PROTEIN"/>
    <property type="match status" value="1"/>
</dbReference>
<keyword evidence="2" id="KW-0813">Transport</keyword>
<proteinExistence type="predicted"/>
<accession>B4J2M5</accession>
<dbReference type="OMA" id="YEHATWL"/>
<keyword evidence="4" id="KW-0256">Endoplasmic reticulum</keyword>
<dbReference type="SUPFAM" id="SSF52833">
    <property type="entry name" value="Thioredoxin-like"/>
    <property type="match status" value="1"/>
</dbReference>
<evidence type="ECO:0000256" key="1">
    <source>
        <dbReference type="ARBA" id="ARBA00004389"/>
    </source>
</evidence>
<evidence type="ECO:0000256" key="6">
    <source>
        <dbReference type="ARBA" id="ARBA00022989"/>
    </source>
</evidence>
<dbReference type="InterPro" id="IPR052454">
    <property type="entry name" value="TMX_domain-containing"/>
</dbReference>
<dbReference type="SMR" id="B4J2M5"/>
<evidence type="ECO:0000313" key="11">
    <source>
        <dbReference type="Proteomes" id="UP000001070"/>
    </source>
</evidence>
<evidence type="ECO:0000256" key="3">
    <source>
        <dbReference type="ARBA" id="ARBA00022729"/>
    </source>
</evidence>
<dbReference type="InParanoid" id="B4J2M5"/>
<dbReference type="GO" id="GO:0005789">
    <property type="term" value="C:endoplasmic reticulum membrane"/>
    <property type="evidence" value="ECO:0007669"/>
    <property type="project" value="UniProtKB-SubCell"/>
</dbReference>
<dbReference type="PANTHER" id="PTHR46107">
    <property type="entry name" value="DUMPY: SHORTER THAN WILD-TYPE"/>
    <property type="match status" value="1"/>
</dbReference>
<organism evidence="11">
    <name type="scientific">Drosophila grimshawi</name>
    <name type="common">Hawaiian fruit fly</name>
    <name type="synonym">Idiomyia grimshawi</name>
    <dbReference type="NCBI Taxonomy" id="7222"/>
    <lineage>
        <taxon>Eukaryota</taxon>
        <taxon>Metazoa</taxon>
        <taxon>Ecdysozoa</taxon>
        <taxon>Arthropoda</taxon>
        <taxon>Hexapoda</taxon>
        <taxon>Insecta</taxon>
        <taxon>Pterygota</taxon>
        <taxon>Neoptera</taxon>
        <taxon>Endopterygota</taxon>
        <taxon>Diptera</taxon>
        <taxon>Brachycera</taxon>
        <taxon>Muscomorpha</taxon>
        <taxon>Ephydroidea</taxon>
        <taxon>Drosophilidae</taxon>
        <taxon>Drosophila</taxon>
        <taxon>Hawaiian Drosophila</taxon>
    </lineage>
</organism>
<dbReference type="Proteomes" id="UP000001070">
    <property type="component" value="Unassembled WGS sequence"/>
</dbReference>
<keyword evidence="6 9" id="KW-1133">Transmembrane helix</keyword>
<comment type="subcellular location">
    <subcellularLocation>
        <location evidence="1">Endoplasmic reticulum membrane</location>
        <topology evidence="1">Single-pass membrane protein</topology>
    </subcellularLocation>
</comment>
<name>B4J2M5_DROGR</name>
<sequence length="178" mass="21071">MDNPQNEKFILDEDTWELMLHDEWMISFCSPLITTCFKFDHIWSKFAKEMRLQHTDINVAIMKLEYSQTFKRFSLHDMPLILHVKDGIFRKLPVANSVEEFKELAFAKWRDVEPLSFWQQPNGVLMSAYIRYIRAINSIYIWLDVSYENATWLIRIGLLLILAMIVTAICGICTSKRD</sequence>
<keyword evidence="9" id="KW-0472">Membrane</keyword>
<keyword evidence="9" id="KW-0812">Transmembrane</keyword>
<dbReference type="OrthoDB" id="7869097at2759"/>
<keyword evidence="3" id="KW-0732">Signal</keyword>
<keyword evidence="7" id="KW-1015">Disulfide bond</keyword>
<dbReference type="AlphaFoldDB" id="B4J2M5"/>
<dbReference type="InterPro" id="IPR036249">
    <property type="entry name" value="Thioredoxin-like_sf"/>
</dbReference>
<evidence type="ECO:0000256" key="5">
    <source>
        <dbReference type="ARBA" id="ARBA00022982"/>
    </source>
</evidence>
<evidence type="ECO:0000256" key="9">
    <source>
        <dbReference type="SAM" id="Phobius"/>
    </source>
</evidence>
<evidence type="ECO:0000256" key="7">
    <source>
        <dbReference type="ARBA" id="ARBA00023157"/>
    </source>
</evidence>
<keyword evidence="11" id="KW-1185">Reference proteome</keyword>
<dbReference type="PhylomeDB" id="B4J2M5"/>
<evidence type="ECO:0000256" key="8">
    <source>
        <dbReference type="ARBA" id="ARBA00023284"/>
    </source>
</evidence>
<dbReference type="EMBL" id="CH916366">
    <property type="protein sequence ID" value="EDV97110.1"/>
    <property type="molecule type" value="Genomic_DNA"/>
</dbReference>
<evidence type="ECO:0000313" key="10">
    <source>
        <dbReference type="EMBL" id="EDV97110.1"/>
    </source>
</evidence>
<dbReference type="Gene3D" id="3.40.30.10">
    <property type="entry name" value="Glutaredoxin"/>
    <property type="match status" value="1"/>
</dbReference>
<reference evidence="10 11" key="1">
    <citation type="journal article" date="2007" name="Nature">
        <title>Evolution of genes and genomes on the Drosophila phylogeny.</title>
        <authorList>
            <consortium name="Drosophila 12 Genomes Consortium"/>
            <person name="Clark A.G."/>
            <person name="Eisen M.B."/>
            <person name="Smith D.R."/>
            <person name="Bergman C.M."/>
            <person name="Oliver B."/>
            <person name="Markow T.A."/>
            <person name="Kaufman T.C."/>
            <person name="Kellis M."/>
            <person name="Gelbart W."/>
            <person name="Iyer V.N."/>
            <person name="Pollard D.A."/>
            <person name="Sackton T.B."/>
            <person name="Larracuente A.M."/>
            <person name="Singh N.D."/>
            <person name="Abad J.P."/>
            <person name="Abt D.N."/>
            <person name="Adryan B."/>
            <person name="Aguade M."/>
            <person name="Akashi H."/>
            <person name="Anderson W.W."/>
            <person name="Aquadro C.F."/>
            <person name="Ardell D.H."/>
            <person name="Arguello R."/>
            <person name="Artieri C.G."/>
            <person name="Barbash D.A."/>
            <person name="Barker D."/>
            <person name="Barsanti P."/>
            <person name="Batterham P."/>
            <person name="Batzoglou S."/>
            <person name="Begun D."/>
            <person name="Bhutkar A."/>
            <person name="Blanco E."/>
            <person name="Bosak S.A."/>
            <person name="Bradley R.K."/>
            <person name="Brand A.D."/>
            <person name="Brent M.R."/>
            <person name="Brooks A.N."/>
            <person name="Brown R.H."/>
            <person name="Butlin R.K."/>
            <person name="Caggese C."/>
            <person name="Calvi B.R."/>
            <person name="Bernardo de Carvalho A."/>
            <person name="Caspi A."/>
            <person name="Castrezana S."/>
            <person name="Celniker S.E."/>
            <person name="Chang J.L."/>
            <person name="Chapple C."/>
            <person name="Chatterji S."/>
            <person name="Chinwalla A."/>
            <person name="Civetta A."/>
            <person name="Clifton S.W."/>
            <person name="Comeron J.M."/>
            <person name="Costello J.C."/>
            <person name="Coyne J.A."/>
            <person name="Daub J."/>
            <person name="David R.G."/>
            <person name="Delcher A.L."/>
            <person name="Delehaunty K."/>
            <person name="Do C.B."/>
            <person name="Ebling H."/>
            <person name="Edwards K."/>
            <person name="Eickbush T."/>
            <person name="Evans J.D."/>
            <person name="Filipski A."/>
            <person name="Findeiss S."/>
            <person name="Freyhult E."/>
            <person name="Fulton L."/>
            <person name="Fulton R."/>
            <person name="Garcia A.C."/>
            <person name="Gardiner A."/>
            <person name="Garfield D.A."/>
            <person name="Garvin B.E."/>
            <person name="Gibson G."/>
            <person name="Gilbert D."/>
            <person name="Gnerre S."/>
            <person name="Godfrey J."/>
            <person name="Good R."/>
            <person name="Gotea V."/>
            <person name="Gravely B."/>
            <person name="Greenberg A.J."/>
            <person name="Griffiths-Jones S."/>
            <person name="Gross S."/>
            <person name="Guigo R."/>
            <person name="Gustafson E.A."/>
            <person name="Haerty W."/>
            <person name="Hahn M.W."/>
            <person name="Halligan D.L."/>
            <person name="Halpern A.L."/>
            <person name="Halter G.M."/>
            <person name="Han M.V."/>
            <person name="Heger A."/>
            <person name="Hillier L."/>
            <person name="Hinrichs A.S."/>
            <person name="Holmes I."/>
            <person name="Hoskins R.A."/>
            <person name="Hubisz M.J."/>
            <person name="Hultmark D."/>
            <person name="Huntley M.A."/>
            <person name="Jaffe D.B."/>
            <person name="Jagadeeshan S."/>
            <person name="Jeck W.R."/>
            <person name="Johnson J."/>
            <person name="Jones C.D."/>
            <person name="Jordan W.C."/>
            <person name="Karpen G.H."/>
            <person name="Kataoka E."/>
            <person name="Keightley P.D."/>
            <person name="Kheradpour P."/>
            <person name="Kirkness E.F."/>
            <person name="Koerich L.B."/>
            <person name="Kristiansen K."/>
            <person name="Kudrna D."/>
            <person name="Kulathinal R.J."/>
            <person name="Kumar S."/>
            <person name="Kwok R."/>
            <person name="Lander E."/>
            <person name="Langley C.H."/>
            <person name="Lapoint R."/>
            <person name="Lazzaro B.P."/>
            <person name="Lee S.J."/>
            <person name="Levesque L."/>
            <person name="Li R."/>
            <person name="Lin C.F."/>
            <person name="Lin M.F."/>
            <person name="Lindblad-Toh K."/>
            <person name="Llopart A."/>
            <person name="Long M."/>
            <person name="Low L."/>
            <person name="Lozovsky E."/>
            <person name="Lu J."/>
            <person name="Luo M."/>
            <person name="Machado C.A."/>
            <person name="Makalowski W."/>
            <person name="Marzo M."/>
            <person name="Matsuda M."/>
            <person name="Matzkin L."/>
            <person name="McAllister B."/>
            <person name="McBride C.S."/>
            <person name="McKernan B."/>
            <person name="McKernan K."/>
            <person name="Mendez-Lago M."/>
            <person name="Minx P."/>
            <person name="Mollenhauer M.U."/>
            <person name="Montooth K."/>
            <person name="Mount S.M."/>
            <person name="Mu X."/>
            <person name="Myers E."/>
            <person name="Negre B."/>
            <person name="Newfeld S."/>
            <person name="Nielsen R."/>
            <person name="Noor M.A."/>
            <person name="O'Grady P."/>
            <person name="Pachter L."/>
            <person name="Papaceit M."/>
            <person name="Parisi M.J."/>
            <person name="Parisi M."/>
            <person name="Parts L."/>
            <person name="Pedersen J.S."/>
            <person name="Pesole G."/>
            <person name="Phillippy A.M."/>
            <person name="Ponting C.P."/>
            <person name="Pop M."/>
            <person name="Porcelli D."/>
            <person name="Powell J.R."/>
            <person name="Prohaska S."/>
            <person name="Pruitt K."/>
            <person name="Puig M."/>
            <person name="Quesneville H."/>
            <person name="Ram K.R."/>
            <person name="Rand D."/>
            <person name="Rasmussen M.D."/>
            <person name="Reed L.K."/>
            <person name="Reenan R."/>
            <person name="Reily A."/>
            <person name="Remington K.A."/>
            <person name="Rieger T.T."/>
            <person name="Ritchie M.G."/>
            <person name="Robin C."/>
            <person name="Rogers Y.H."/>
            <person name="Rohde C."/>
            <person name="Rozas J."/>
            <person name="Rubenfield M.J."/>
            <person name="Ruiz A."/>
            <person name="Russo S."/>
            <person name="Salzberg S.L."/>
            <person name="Sanchez-Gracia A."/>
            <person name="Saranga D.J."/>
            <person name="Sato H."/>
            <person name="Schaeffer S.W."/>
            <person name="Schatz M.C."/>
            <person name="Schlenke T."/>
            <person name="Schwartz R."/>
            <person name="Segarra C."/>
            <person name="Singh R.S."/>
            <person name="Sirot L."/>
            <person name="Sirota M."/>
            <person name="Sisneros N.B."/>
            <person name="Smith C.D."/>
            <person name="Smith T.F."/>
            <person name="Spieth J."/>
            <person name="Stage D.E."/>
            <person name="Stark A."/>
            <person name="Stephan W."/>
            <person name="Strausberg R.L."/>
            <person name="Strempel S."/>
            <person name="Sturgill D."/>
            <person name="Sutton G."/>
            <person name="Sutton G.G."/>
            <person name="Tao W."/>
            <person name="Teichmann S."/>
            <person name="Tobari Y.N."/>
            <person name="Tomimura Y."/>
            <person name="Tsolas J.M."/>
            <person name="Valente V.L."/>
            <person name="Venter E."/>
            <person name="Venter J.C."/>
            <person name="Vicario S."/>
            <person name="Vieira F.G."/>
            <person name="Vilella A.J."/>
            <person name="Villasante A."/>
            <person name="Walenz B."/>
            <person name="Wang J."/>
            <person name="Wasserman M."/>
            <person name="Watts T."/>
            <person name="Wilson D."/>
            <person name="Wilson R.K."/>
            <person name="Wing R.A."/>
            <person name="Wolfner M.F."/>
            <person name="Wong A."/>
            <person name="Wong G.K."/>
            <person name="Wu C.I."/>
            <person name="Wu G."/>
            <person name="Yamamoto D."/>
            <person name="Yang H.P."/>
            <person name="Yang S.P."/>
            <person name="Yorke J.A."/>
            <person name="Yoshida K."/>
            <person name="Zdobnov E."/>
            <person name="Zhang P."/>
            <person name="Zhang Y."/>
            <person name="Zimin A.V."/>
            <person name="Baldwin J."/>
            <person name="Abdouelleil A."/>
            <person name="Abdulkadir J."/>
            <person name="Abebe A."/>
            <person name="Abera B."/>
            <person name="Abreu J."/>
            <person name="Acer S.C."/>
            <person name="Aftuck L."/>
            <person name="Alexander A."/>
            <person name="An P."/>
            <person name="Anderson E."/>
            <person name="Anderson S."/>
            <person name="Arachi H."/>
            <person name="Azer M."/>
            <person name="Bachantsang P."/>
            <person name="Barry A."/>
            <person name="Bayul T."/>
            <person name="Berlin A."/>
            <person name="Bessette D."/>
            <person name="Bloom T."/>
            <person name="Blye J."/>
            <person name="Boguslavskiy L."/>
            <person name="Bonnet C."/>
            <person name="Boukhgalter B."/>
            <person name="Bourzgui I."/>
            <person name="Brown A."/>
            <person name="Cahill P."/>
            <person name="Channer S."/>
            <person name="Cheshatsang Y."/>
            <person name="Chuda L."/>
            <person name="Citroen M."/>
            <person name="Collymore A."/>
            <person name="Cooke P."/>
            <person name="Costello M."/>
            <person name="D'Aco K."/>
            <person name="Daza R."/>
            <person name="De Haan G."/>
            <person name="DeGray S."/>
            <person name="DeMaso C."/>
            <person name="Dhargay N."/>
            <person name="Dooley K."/>
            <person name="Dooley E."/>
            <person name="Doricent M."/>
            <person name="Dorje P."/>
            <person name="Dorjee K."/>
            <person name="Dupes A."/>
            <person name="Elong R."/>
            <person name="Falk J."/>
            <person name="Farina A."/>
            <person name="Faro S."/>
            <person name="Ferguson D."/>
            <person name="Fisher S."/>
            <person name="Foley C.D."/>
            <person name="Franke A."/>
            <person name="Friedrich D."/>
            <person name="Gadbois L."/>
            <person name="Gearin G."/>
            <person name="Gearin C.R."/>
            <person name="Giannoukos G."/>
            <person name="Goode T."/>
            <person name="Graham J."/>
            <person name="Grandbois E."/>
            <person name="Grewal S."/>
            <person name="Gyaltsen K."/>
            <person name="Hafez N."/>
            <person name="Hagos B."/>
            <person name="Hall J."/>
            <person name="Henson C."/>
            <person name="Hollinger A."/>
            <person name="Honan T."/>
            <person name="Huard M.D."/>
            <person name="Hughes L."/>
            <person name="Hurhula B."/>
            <person name="Husby M.E."/>
            <person name="Kamat A."/>
            <person name="Kanga B."/>
            <person name="Kashin S."/>
            <person name="Khazanovich D."/>
            <person name="Kisner P."/>
            <person name="Lance K."/>
            <person name="Lara M."/>
            <person name="Lee W."/>
            <person name="Lennon N."/>
            <person name="Letendre F."/>
            <person name="LeVine R."/>
            <person name="Lipovsky A."/>
            <person name="Liu X."/>
            <person name="Liu J."/>
            <person name="Liu S."/>
            <person name="Lokyitsang T."/>
            <person name="Lokyitsang Y."/>
            <person name="Lubonja R."/>
            <person name="Lui A."/>
            <person name="MacDonald P."/>
            <person name="Magnisalis V."/>
            <person name="Maru K."/>
            <person name="Matthews C."/>
            <person name="McCusker W."/>
            <person name="McDonough S."/>
            <person name="Mehta T."/>
            <person name="Meldrim J."/>
            <person name="Meneus L."/>
            <person name="Mihai O."/>
            <person name="Mihalev A."/>
            <person name="Mihova T."/>
            <person name="Mittelman R."/>
            <person name="Mlenga V."/>
            <person name="Montmayeur A."/>
            <person name="Mulrain L."/>
            <person name="Navidi A."/>
            <person name="Naylor J."/>
            <person name="Negash T."/>
            <person name="Nguyen T."/>
            <person name="Nguyen N."/>
            <person name="Nicol R."/>
            <person name="Norbu C."/>
            <person name="Norbu N."/>
            <person name="Novod N."/>
            <person name="O'Neill B."/>
            <person name="Osman S."/>
            <person name="Markiewicz E."/>
            <person name="Oyono O.L."/>
            <person name="Patti C."/>
            <person name="Phunkhang P."/>
            <person name="Pierre F."/>
            <person name="Priest M."/>
            <person name="Raghuraman S."/>
            <person name="Rege F."/>
            <person name="Reyes R."/>
            <person name="Rise C."/>
            <person name="Rogov P."/>
            <person name="Ross K."/>
            <person name="Ryan E."/>
            <person name="Settipalli S."/>
            <person name="Shea T."/>
            <person name="Sherpa N."/>
            <person name="Shi L."/>
            <person name="Shih D."/>
            <person name="Sparrow T."/>
            <person name="Spaulding J."/>
            <person name="Stalker J."/>
            <person name="Stange-Thomann N."/>
            <person name="Stavropoulos S."/>
            <person name="Stone C."/>
            <person name="Strader C."/>
            <person name="Tesfaye S."/>
            <person name="Thomson T."/>
            <person name="Thoulutsang Y."/>
            <person name="Thoulutsang D."/>
            <person name="Topham K."/>
            <person name="Topping I."/>
            <person name="Tsamla T."/>
            <person name="Vassiliev H."/>
            <person name="Vo A."/>
            <person name="Wangchuk T."/>
            <person name="Wangdi T."/>
            <person name="Weiand M."/>
            <person name="Wilkinson J."/>
            <person name="Wilson A."/>
            <person name="Yadav S."/>
            <person name="Young G."/>
            <person name="Yu Q."/>
            <person name="Zembek L."/>
            <person name="Zhong D."/>
            <person name="Zimmer A."/>
            <person name="Zwirko Z."/>
            <person name="Jaffe D.B."/>
            <person name="Alvarez P."/>
            <person name="Brockman W."/>
            <person name="Butler J."/>
            <person name="Chin C."/>
            <person name="Gnerre S."/>
            <person name="Grabherr M."/>
            <person name="Kleber M."/>
            <person name="Mauceli E."/>
            <person name="MacCallum I."/>
        </authorList>
    </citation>
    <scope>NUCLEOTIDE SEQUENCE [LARGE SCALE GENOMIC DNA]</scope>
    <source>
        <strain evidence="11">Tucson 15287-2541.00</strain>
    </source>
</reference>
<dbReference type="HOGENOM" id="CLU_069292_2_1_1"/>
<dbReference type="KEGG" id="dgr:6558953"/>
<keyword evidence="5" id="KW-0249">Electron transport</keyword>
<gene>
    <name evidence="10" type="primary">Dgri\GH16648</name>
    <name evidence="10" type="ORF">Dgri_GH16648</name>
</gene>
<keyword evidence="8" id="KW-0676">Redox-active center</keyword>